<dbReference type="AlphaFoldDB" id="A0A0P1FXN7"/>
<evidence type="ECO:0000256" key="6">
    <source>
        <dbReference type="ARBA" id="ARBA00023136"/>
    </source>
</evidence>
<reference evidence="11 13" key="1">
    <citation type="submission" date="2015-09" db="EMBL/GenBank/DDBJ databases">
        <authorList>
            <consortium name="Swine Surveillance"/>
        </authorList>
    </citation>
    <scope>NUCLEOTIDE SEQUENCE [LARGE SCALE GENOMIC DNA]</scope>
    <source>
        <strain evidence="11 13">5120</strain>
    </source>
</reference>
<comment type="subcellular location">
    <subcellularLocation>
        <location evidence="1">Cell membrane</location>
        <topology evidence="1">Multi-pass membrane protein</topology>
    </subcellularLocation>
</comment>
<evidence type="ECO:0000259" key="9">
    <source>
        <dbReference type="Pfam" id="PF14067"/>
    </source>
</evidence>
<organism evidence="11 13">
    <name type="scientific">Thalassovita autumnalis</name>
    <dbReference type="NCBI Taxonomy" id="2072972"/>
    <lineage>
        <taxon>Bacteria</taxon>
        <taxon>Pseudomonadati</taxon>
        <taxon>Pseudomonadota</taxon>
        <taxon>Alphaproteobacteria</taxon>
        <taxon>Rhodobacterales</taxon>
        <taxon>Roseobacteraceae</taxon>
        <taxon>Thalassovita</taxon>
    </lineage>
</organism>
<evidence type="ECO:0000313" key="11">
    <source>
        <dbReference type="EMBL" id="CUH71672.1"/>
    </source>
</evidence>
<evidence type="ECO:0000256" key="4">
    <source>
        <dbReference type="ARBA" id="ARBA00022692"/>
    </source>
</evidence>
<evidence type="ECO:0000256" key="7">
    <source>
        <dbReference type="SAM" id="Phobius"/>
    </source>
</evidence>
<keyword evidence="3" id="KW-1003">Cell membrane</keyword>
<dbReference type="InterPro" id="IPR025902">
    <property type="entry name" value="LssY-like-C_dom"/>
</dbReference>
<dbReference type="EMBL" id="CYSB01000024">
    <property type="protein sequence ID" value="CUH65134.1"/>
    <property type="molecule type" value="Genomic_DNA"/>
</dbReference>
<dbReference type="PANTHER" id="PTHR30353">
    <property type="entry name" value="INNER MEMBRANE PROTEIN DEDA-RELATED"/>
    <property type="match status" value="1"/>
</dbReference>
<dbReference type="Proteomes" id="UP000051086">
    <property type="component" value="Unassembled WGS sequence"/>
</dbReference>
<dbReference type="GO" id="GO:0005886">
    <property type="term" value="C:plasma membrane"/>
    <property type="evidence" value="ECO:0007669"/>
    <property type="project" value="UniProtKB-SubCell"/>
</dbReference>
<evidence type="ECO:0000256" key="2">
    <source>
        <dbReference type="ARBA" id="ARBA00010792"/>
    </source>
</evidence>
<keyword evidence="12" id="KW-1185">Reference proteome</keyword>
<accession>A0A0P1FXN7</accession>
<reference evidence="10 12" key="2">
    <citation type="submission" date="2015-09" db="EMBL/GenBank/DDBJ databases">
        <authorList>
            <person name="Rodrigo-Torres L."/>
            <person name="Arahal D.R."/>
        </authorList>
    </citation>
    <scope>NUCLEOTIDE SEQUENCE [LARGE SCALE GENOMIC DNA]</scope>
    <source>
        <strain evidence="10 12">CECT 5118</strain>
    </source>
</reference>
<dbReference type="InterPro" id="IPR032818">
    <property type="entry name" value="DedA-like"/>
</dbReference>
<proteinExistence type="inferred from homology"/>
<dbReference type="Pfam" id="PF09335">
    <property type="entry name" value="VTT_dom"/>
    <property type="match status" value="1"/>
</dbReference>
<feature type="domain" description="VTT" evidence="8">
    <location>
        <begin position="43"/>
        <end position="160"/>
    </location>
</feature>
<name>A0A0P1FXN7_9RHOB</name>
<dbReference type="PANTHER" id="PTHR30353:SF15">
    <property type="entry name" value="INNER MEMBRANE PROTEIN YABI"/>
    <property type="match status" value="1"/>
</dbReference>
<feature type="transmembrane region" description="Helical" evidence="7">
    <location>
        <begin position="6"/>
        <end position="26"/>
    </location>
</feature>
<evidence type="ECO:0000256" key="1">
    <source>
        <dbReference type="ARBA" id="ARBA00004651"/>
    </source>
</evidence>
<keyword evidence="6 7" id="KW-0472">Membrane</keyword>
<dbReference type="OrthoDB" id="948134at2"/>
<evidence type="ECO:0000313" key="10">
    <source>
        <dbReference type="EMBL" id="CUH65134.1"/>
    </source>
</evidence>
<protein>
    <submittedName>
        <fullName evidence="11">Inner membrane protein YabI</fullName>
    </submittedName>
</protein>
<feature type="transmembrane region" description="Helical" evidence="7">
    <location>
        <begin position="184"/>
        <end position="201"/>
    </location>
</feature>
<evidence type="ECO:0000313" key="13">
    <source>
        <dbReference type="Proteomes" id="UP000051887"/>
    </source>
</evidence>
<dbReference type="Pfam" id="PF14067">
    <property type="entry name" value="LssY_C"/>
    <property type="match status" value="1"/>
</dbReference>
<evidence type="ECO:0000256" key="5">
    <source>
        <dbReference type="ARBA" id="ARBA00022989"/>
    </source>
</evidence>
<dbReference type="RefSeq" id="WP_058242978.1">
    <property type="nucleotide sequence ID" value="NZ_CYSB01000024.1"/>
</dbReference>
<evidence type="ECO:0000313" key="12">
    <source>
        <dbReference type="Proteomes" id="UP000051086"/>
    </source>
</evidence>
<comment type="similarity">
    <text evidence="2">Belongs to the DedA family.</text>
</comment>
<gene>
    <name evidence="11" type="primary">yabI_2</name>
    <name evidence="10" type="synonym">yabI_1</name>
    <name evidence="10" type="ORF">TL5118_01182</name>
    <name evidence="11" type="ORF">TL5120_01462</name>
</gene>
<dbReference type="Proteomes" id="UP000051887">
    <property type="component" value="Unassembled WGS sequence"/>
</dbReference>
<keyword evidence="5 7" id="KW-1133">Transmembrane helix</keyword>
<dbReference type="EMBL" id="CYSC01000024">
    <property type="protein sequence ID" value="CUH71672.1"/>
    <property type="molecule type" value="Genomic_DNA"/>
</dbReference>
<evidence type="ECO:0000256" key="3">
    <source>
        <dbReference type="ARBA" id="ARBA00022475"/>
    </source>
</evidence>
<keyword evidence="4 7" id="KW-0812">Transmembrane</keyword>
<feature type="transmembrane region" description="Helical" evidence="7">
    <location>
        <begin position="213"/>
        <end position="232"/>
    </location>
</feature>
<sequence>MWDTLSLSLAELPSAWTYMALATIAFLDTQIGIGFFVFGEVAFLAAGAIGAATGQWDLIALVLLSAWLGDMASFILGQRLGPRALLRVMRRQKHRRALRRARHMLGTHGAKFVVISRLLGPVAWITPFLAGSLGLSRLRFGAAAALGITLGAGQFLLLGALGATYSQVFGAVWAWIALWILPHWVPVMLLMAFALLCWRIWRSDRSHGRRLCLAGLAAGALFLSSNMVYFFASNAHAKPEPQPIATHKSLCELGQKPLLARPGETPLHLPQPVNIAMIGERSPEALMEQLGWQRNMTFSRDSIGILTYIELLLAGTPPVSELYLNGQPAQSAFQMPGTLSERLHIRWWPAGQVDGQPLYLGAISRDEEIAIKYYRHIPALLHDIDPDVDAARATLAQQIAALPIAPDLHLEPLQPAGEFRDYKTDGKLLIVAEASADVDLAQLTCAGAPMPTAGLS</sequence>
<feature type="domain" description="LssY-like C-terminal" evidence="9">
    <location>
        <begin position="269"/>
        <end position="400"/>
    </location>
</feature>
<dbReference type="InterPro" id="IPR032816">
    <property type="entry name" value="VTT_dom"/>
</dbReference>
<evidence type="ECO:0000259" key="8">
    <source>
        <dbReference type="Pfam" id="PF09335"/>
    </source>
</evidence>